<accession>A0AA96WGJ5</accession>
<dbReference type="InterPro" id="IPR018711">
    <property type="entry name" value="NAGPA"/>
</dbReference>
<organism evidence="2">
    <name type="scientific">Leptolyngbya sp. NK1-12</name>
    <dbReference type="NCBI Taxonomy" id="2547451"/>
    <lineage>
        <taxon>Bacteria</taxon>
        <taxon>Bacillati</taxon>
        <taxon>Cyanobacteriota</taxon>
        <taxon>Cyanophyceae</taxon>
        <taxon>Leptolyngbyales</taxon>
        <taxon>Leptolyngbyaceae</taxon>
        <taxon>Leptolyngbya group</taxon>
        <taxon>Leptolyngbya</taxon>
    </lineage>
</organism>
<dbReference type="PANTHER" id="PTHR40446">
    <property type="entry name" value="N-ACETYLGLUCOSAMINE-1-PHOSPHODIESTER ALPHA-N-ACETYLGLUCOSAMINIDASE"/>
    <property type="match status" value="1"/>
</dbReference>
<dbReference type="RefSeq" id="WP_316429916.1">
    <property type="nucleotide sequence ID" value="NZ_CP053586.1"/>
</dbReference>
<dbReference type="PANTHER" id="PTHR40446:SF2">
    <property type="entry name" value="N-ACETYLGLUCOSAMINE-1-PHOSPHODIESTER ALPHA-N-ACETYLGLUCOSAMINIDASE"/>
    <property type="match status" value="1"/>
</dbReference>
<sequence length="301" mass="31893">MSKTVLLGLIGAGVVGLAGCAVQSSPSPLMASSPVVNRSAELHYTVTSLPTSEVHVLRIPASAYQVVPAVAPEIADLATFAQQYDAIAVLNGGFFDPQNQKSTSYVTIQGQQVADPSQNERLVNNPDLIPYMDQILNRSELRRYRCTQNLRYAIALHRDPIPTNCELLDALGAGPQLLPELTSELEGFTATDATGTVIRDALGSRQPNARTAVGLTPDGDMLWVMAAQKPGVNPSGLSLSEMAEFLKSLGVTAALNLDGGSSSALFYEGTTVHGKLDAEGNPVRRPVKSVLVLRSAQNGQN</sequence>
<dbReference type="AlphaFoldDB" id="A0AA96WGJ5"/>
<keyword evidence="2" id="KW-0326">Glycosidase</keyword>
<protein>
    <submittedName>
        <fullName evidence="2">Phosphodiester glycosidase family protein</fullName>
    </submittedName>
</protein>
<dbReference type="PROSITE" id="PS51257">
    <property type="entry name" value="PROKAR_LIPOPROTEIN"/>
    <property type="match status" value="1"/>
</dbReference>
<proteinExistence type="predicted"/>
<keyword evidence="2" id="KW-0378">Hydrolase</keyword>
<feature type="domain" description="Phosphodiester glycosidase" evidence="1">
    <location>
        <begin position="85"/>
        <end position="293"/>
    </location>
</feature>
<reference evidence="2" key="1">
    <citation type="submission" date="2020-05" db="EMBL/GenBank/DDBJ databases">
        <authorList>
            <person name="Zhu T."/>
            <person name="Keshari N."/>
            <person name="Lu X."/>
        </authorList>
    </citation>
    <scope>NUCLEOTIDE SEQUENCE</scope>
    <source>
        <strain evidence="2">NK1-12</strain>
    </source>
</reference>
<gene>
    <name evidence="2" type="ORF">HJG54_16035</name>
</gene>
<evidence type="ECO:0000313" key="2">
    <source>
        <dbReference type="EMBL" id="WNZ24215.1"/>
    </source>
</evidence>
<name>A0AA96WGJ5_9CYAN</name>
<evidence type="ECO:0000259" key="1">
    <source>
        <dbReference type="Pfam" id="PF09992"/>
    </source>
</evidence>
<dbReference type="EMBL" id="CP053586">
    <property type="protein sequence ID" value="WNZ24215.1"/>
    <property type="molecule type" value="Genomic_DNA"/>
</dbReference>
<dbReference type="GO" id="GO:0016798">
    <property type="term" value="F:hydrolase activity, acting on glycosyl bonds"/>
    <property type="evidence" value="ECO:0007669"/>
    <property type="project" value="UniProtKB-KW"/>
</dbReference>
<dbReference type="Pfam" id="PF09992">
    <property type="entry name" value="NAGPA"/>
    <property type="match status" value="1"/>
</dbReference>